<gene>
    <name evidence="1" type="ORF">K08M4_27690</name>
</gene>
<keyword evidence="2" id="KW-1185">Reference proteome</keyword>
<dbReference type="InterPro" id="IPR036412">
    <property type="entry name" value="HAD-like_sf"/>
</dbReference>
<dbReference type="RefSeq" id="WP_086050222.1">
    <property type="nucleotide sequence ID" value="NZ_CP017916.1"/>
</dbReference>
<evidence type="ECO:0008006" key="3">
    <source>
        <dbReference type="Google" id="ProtNLM"/>
    </source>
</evidence>
<name>A0AA34TRL2_9VIBR</name>
<dbReference type="AlphaFoldDB" id="A0AA34TRL2"/>
<dbReference type="PANTHER" id="PTHR46191:SF2">
    <property type="entry name" value="HALOACID DEHALOGENASE-LIKE HYDROLASE DOMAIN-CONTAINING PROTEIN 3"/>
    <property type="match status" value="1"/>
</dbReference>
<evidence type="ECO:0000313" key="1">
    <source>
        <dbReference type="EMBL" id="ARP39460.1"/>
    </source>
</evidence>
<sequence>MTKLLSLDVWDTLIRREVYPEYPKLYTMNVLLCMYRSLIYDEYKCKNKLYQKRISIEAQLVKNNSTLNGEYAIQDVFEQLLIDVTDLDDVGKLASLLIEIEINYEKKYTYLDSTILQEISKIERDFTVFISDFYMDSKSISKILASNNINTLIDTGFSSCEMGTNKRSKKLFELVQNKLNITSNNHTHIGDHEFSDFTAPKSLGINSIHFWPDEESRKRIINEYHWHSRDSLLKHLLSSSIQQTNAENSLVEPLTPLMVGFLLDIAEQAIENEIDFIGFCTREGEFFYDCWKRLFPTGFFFGKQLPTIEVIEVSRMATFSPTITEVTTEQMQRMWSLFKTQSIKTMLSSLNIQVKLVEHILERHKIDANFEYSGLKDNKVISRLFEDSEFCHIIESHCLKQRMLIKKYLGSKFNNSKKVALIDIGWRGTIQDNICRIFPDIDFIGFYLGLHKFINNQESNSKKNGYCFDLNIDNSDSMLLEDATIYEMLFNSPNGSVIGYKENGDMVIAEKIVSDDENKTYFDYSLIFQKGIIENIEFWPRNIEKYVLHSREFRPVARRALENITRSPGKNLIIARSNLHHNEMFGLGEFSSSSQVPTYYEIFTSLLINQSRKELITFFRAHKWVQSIKMIEGISPLKKNILIAILRAVKLIFRIKTRFF</sequence>
<dbReference type="Gene3D" id="3.40.50.1000">
    <property type="entry name" value="HAD superfamily/HAD-like"/>
    <property type="match status" value="1"/>
</dbReference>
<reference evidence="1 2" key="1">
    <citation type="submission" date="2016-10" db="EMBL/GenBank/DDBJ databases">
        <title>The High Quality Genome of Vibrio splendidus K08M4.</title>
        <authorList>
            <person name="Wendling C."/>
            <person name="Chibani C.M."/>
            <person name="Hertel R."/>
            <person name="Sproer C."/>
            <person name="Bunk B."/>
            <person name="Overmann J."/>
            <person name="Roth O."/>
            <person name="Liesegang H."/>
        </authorList>
    </citation>
    <scope>NUCLEOTIDE SEQUENCE [LARGE SCALE GENOMIC DNA]</scope>
    <source>
        <strain evidence="1 2">K08M4</strain>
    </source>
</reference>
<organism evidence="1 2">
    <name type="scientific">Vibrio syngnathi</name>
    <dbReference type="NCBI Taxonomy" id="3034029"/>
    <lineage>
        <taxon>Bacteria</taxon>
        <taxon>Pseudomonadati</taxon>
        <taxon>Pseudomonadota</taxon>
        <taxon>Gammaproteobacteria</taxon>
        <taxon>Vibrionales</taxon>
        <taxon>Vibrionaceae</taxon>
        <taxon>Vibrio</taxon>
    </lineage>
</organism>
<dbReference type="InterPro" id="IPR023214">
    <property type="entry name" value="HAD_sf"/>
</dbReference>
<dbReference type="Gene3D" id="1.10.150.400">
    <property type="match status" value="1"/>
</dbReference>
<dbReference type="KEGG" id="vsy:K08M4_27690"/>
<dbReference type="SUPFAM" id="SSF56784">
    <property type="entry name" value="HAD-like"/>
    <property type="match status" value="1"/>
</dbReference>
<accession>A0AA34TRL2</accession>
<evidence type="ECO:0000313" key="2">
    <source>
        <dbReference type="Proteomes" id="UP000194136"/>
    </source>
</evidence>
<protein>
    <recommendedName>
        <fullName evidence="3">Hydrolase</fullName>
    </recommendedName>
</protein>
<dbReference type="PANTHER" id="PTHR46191">
    <property type="match status" value="1"/>
</dbReference>
<dbReference type="InterPro" id="IPR051828">
    <property type="entry name" value="HAD-like_hydrolase_domain"/>
</dbReference>
<proteinExistence type="predicted"/>
<dbReference type="EMBL" id="CP017916">
    <property type="protein sequence ID" value="ARP39460.1"/>
    <property type="molecule type" value="Genomic_DNA"/>
</dbReference>
<dbReference type="Proteomes" id="UP000194136">
    <property type="component" value="Chromosome 1"/>
</dbReference>